<keyword evidence="10" id="KW-1185">Reference proteome</keyword>
<dbReference type="GO" id="GO:1990281">
    <property type="term" value="C:efflux pump complex"/>
    <property type="evidence" value="ECO:0007669"/>
    <property type="project" value="TreeGrafter"/>
</dbReference>
<dbReference type="Gene3D" id="1.20.1600.10">
    <property type="entry name" value="Outer membrane efflux proteins (OEP)"/>
    <property type="match status" value="1"/>
</dbReference>
<dbReference type="GO" id="GO:0009279">
    <property type="term" value="C:cell outer membrane"/>
    <property type="evidence" value="ECO:0007669"/>
    <property type="project" value="UniProtKB-SubCell"/>
</dbReference>
<dbReference type="Proteomes" id="UP000031408">
    <property type="component" value="Unassembled WGS sequence"/>
</dbReference>
<protein>
    <submittedName>
        <fullName evidence="9">Transporter</fullName>
    </submittedName>
</protein>
<evidence type="ECO:0000256" key="4">
    <source>
        <dbReference type="ARBA" id="ARBA00022452"/>
    </source>
</evidence>
<organism evidence="9 10">
    <name type="scientific">Flavihumibacter solisilvae</name>
    <dbReference type="NCBI Taxonomy" id="1349421"/>
    <lineage>
        <taxon>Bacteria</taxon>
        <taxon>Pseudomonadati</taxon>
        <taxon>Bacteroidota</taxon>
        <taxon>Chitinophagia</taxon>
        <taxon>Chitinophagales</taxon>
        <taxon>Chitinophagaceae</taxon>
        <taxon>Flavihumibacter</taxon>
    </lineage>
</organism>
<accession>A0A0C1IHK7</accession>
<comment type="similarity">
    <text evidence="2">Belongs to the outer membrane factor (OMF) (TC 1.B.17) family.</text>
</comment>
<evidence type="ECO:0000313" key="10">
    <source>
        <dbReference type="Proteomes" id="UP000031408"/>
    </source>
</evidence>
<name>A0A0C1IHK7_9BACT</name>
<evidence type="ECO:0000313" key="9">
    <source>
        <dbReference type="EMBL" id="KIC93690.1"/>
    </source>
</evidence>
<dbReference type="AlphaFoldDB" id="A0A0C1IHK7"/>
<reference evidence="9 10" key="1">
    <citation type="submission" date="2014-11" db="EMBL/GenBank/DDBJ databases">
        <title>Genome sequence of Flavihumibacter solisilvae 3-3.</title>
        <authorList>
            <person name="Zhou G."/>
            <person name="Li M."/>
            <person name="Wang G."/>
        </authorList>
    </citation>
    <scope>NUCLEOTIDE SEQUENCE [LARGE SCALE GENOMIC DNA]</scope>
    <source>
        <strain evidence="9 10">3-3</strain>
    </source>
</reference>
<dbReference type="OrthoDB" id="920360at2"/>
<keyword evidence="4" id="KW-1134">Transmembrane beta strand</keyword>
<dbReference type="SUPFAM" id="SSF56954">
    <property type="entry name" value="Outer membrane efflux proteins (OEP)"/>
    <property type="match status" value="1"/>
</dbReference>
<proteinExistence type="inferred from homology"/>
<feature type="chain" id="PRO_5002134153" evidence="8">
    <location>
        <begin position="22"/>
        <end position="422"/>
    </location>
</feature>
<comment type="caution">
    <text evidence="9">The sequence shown here is derived from an EMBL/GenBank/DDBJ whole genome shotgun (WGS) entry which is preliminary data.</text>
</comment>
<sequence>MLKNKLLCLAVMLLAAHMANAQVVKLESILDSIRAVHPVIKMYDYEIRSMDAAAKGARSWMPPEFSSGLWMVPYDPSRWKKMDDGMGGTTEGMGQYMIGGQQMFPSRKKLDADAKYMETMSSVEKEKKNATLNELVNDAKQLYYEWLVLKKRQSILEQNEKLLDFMIKNAEIRYRNGLEKINAYYKAKAALGNIQNMRLMADNDIREKRIRINALMNRNVMTDFEIDTAYILTDYSSMAFDSTLFYGNRSDLKAVDNQINLTYLKQETEKQSLRPQFGVRYEHMFGFGGLPMQYSVMGMLKLPMARWSSKMNRANMESLRLKATALQSQKEMMLNEYSGMAYGMRNELELKRKQLQLYDSSIVPALQNNYKIMQLGYEQNTEELFMLFDAWETLYMARIEQLELLGQALKLQVSIERLIEQK</sequence>
<dbReference type="PANTHER" id="PTHR30026:SF20">
    <property type="entry name" value="OUTER MEMBRANE PROTEIN TOLC"/>
    <property type="match status" value="1"/>
</dbReference>
<dbReference type="EMBL" id="JSVC01000018">
    <property type="protein sequence ID" value="KIC93690.1"/>
    <property type="molecule type" value="Genomic_DNA"/>
</dbReference>
<gene>
    <name evidence="9" type="ORF">OI18_16170</name>
</gene>
<evidence type="ECO:0000256" key="2">
    <source>
        <dbReference type="ARBA" id="ARBA00007613"/>
    </source>
</evidence>
<keyword evidence="6" id="KW-0472">Membrane</keyword>
<dbReference type="RefSeq" id="WP_039141645.1">
    <property type="nucleotide sequence ID" value="NZ_JSVC01000018.1"/>
</dbReference>
<dbReference type="InterPro" id="IPR003423">
    <property type="entry name" value="OMP_efflux"/>
</dbReference>
<keyword evidence="5" id="KW-0812">Transmembrane</keyword>
<dbReference type="PANTHER" id="PTHR30026">
    <property type="entry name" value="OUTER MEMBRANE PROTEIN TOLC"/>
    <property type="match status" value="1"/>
</dbReference>
<dbReference type="STRING" id="1349421.OI18_16170"/>
<evidence type="ECO:0000256" key="3">
    <source>
        <dbReference type="ARBA" id="ARBA00022448"/>
    </source>
</evidence>
<dbReference type="GO" id="GO:0015288">
    <property type="term" value="F:porin activity"/>
    <property type="evidence" value="ECO:0007669"/>
    <property type="project" value="TreeGrafter"/>
</dbReference>
<feature type="signal peptide" evidence="8">
    <location>
        <begin position="1"/>
        <end position="21"/>
    </location>
</feature>
<dbReference type="InterPro" id="IPR051906">
    <property type="entry name" value="TolC-like"/>
</dbReference>
<keyword evidence="3" id="KW-0813">Transport</keyword>
<dbReference type="GO" id="GO:0015562">
    <property type="term" value="F:efflux transmembrane transporter activity"/>
    <property type="evidence" value="ECO:0007669"/>
    <property type="project" value="InterPro"/>
</dbReference>
<keyword evidence="7" id="KW-0998">Cell outer membrane</keyword>
<evidence type="ECO:0000256" key="8">
    <source>
        <dbReference type="SAM" id="SignalP"/>
    </source>
</evidence>
<evidence type="ECO:0000256" key="1">
    <source>
        <dbReference type="ARBA" id="ARBA00004442"/>
    </source>
</evidence>
<evidence type="ECO:0000256" key="5">
    <source>
        <dbReference type="ARBA" id="ARBA00022692"/>
    </source>
</evidence>
<evidence type="ECO:0000256" key="6">
    <source>
        <dbReference type="ARBA" id="ARBA00023136"/>
    </source>
</evidence>
<evidence type="ECO:0000256" key="7">
    <source>
        <dbReference type="ARBA" id="ARBA00023237"/>
    </source>
</evidence>
<dbReference type="Pfam" id="PF02321">
    <property type="entry name" value="OEP"/>
    <property type="match status" value="1"/>
</dbReference>
<keyword evidence="8" id="KW-0732">Signal</keyword>
<comment type="subcellular location">
    <subcellularLocation>
        <location evidence="1">Cell outer membrane</location>
    </subcellularLocation>
</comment>